<reference evidence="1 2" key="1">
    <citation type="submission" date="2014-11" db="EMBL/GenBank/DDBJ databases">
        <authorList>
            <person name="Wibberg Daniel"/>
        </authorList>
    </citation>
    <scope>NUCLEOTIDE SEQUENCE [LARGE SCALE GENOMIC DNA]</scope>
    <source>
        <strain evidence="1">Rhizoctonia solani AG1-IB 7/3/14</strain>
    </source>
</reference>
<evidence type="ECO:0000313" key="1">
    <source>
        <dbReference type="EMBL" id="CEL54456.1"/>
    </source>
</evidence>
<proteinExistence type="predicted"/>
<accession>A0A0B7F8Q2</accession>
<protein>
    <submittedName>
        <fullName evidence="1">Uncharacterized protein</fullName>
    </submittedName>
</protein>
<keyword evidence="2" id="KW-1185">Reference proteome</keyword>
<name>A0A0B7F8Q2_THACB</name>
<dbReference type="EMBL" id="LN679116">
    <property type="protein sequence ID" value="CEL54456.1"/>
    <property type="molecule type" value="Genomic_DNA"/>
</dbReference>
<organism evidence="1 2">
    <name type="scientific">Thanatephorus cucumeris (strain AG1-IB / isolate 7/3/14)</name>
    <name type="common">Lettuce bottom rot fungus</name>
    <name type="synonym">Rhizoctonia solani</name>
    <dbReference type="NCBI Taxonomy" id="1108050"/>
    <lineage>
        <taxon>Eukaryota</taxon>
        <taxon>Fungi</taxon>
        <taxon>Dikarya</taxon>
        <taxon>Basidiomycota</taxon>
        <taxon>Agaricomycotina</taxon>
        <taxon>Agaricomycetes</taxon>
        <taxon>Cantharellales</taxon>
        <taxon>Ceratobasidiaceae</taxon>
        <taxon>Rhizoctonia</taxon>
        <taxon>Rhizoctonia solani AG-1</taxon>
    </lineage>
</organism>
<dbReference type="AlphaFoldDB" id="A0A0B7F8Q2"/>
<gene>
    <name evidence="1" type="ORF">RSOLAG1IB_07059</name>
</gene>
<sequence>MLLHFSSSELSRVTALRNLKQHRLRLQEHESLYDQSLKTGDRTLESCRTYGLSTSPRPSSPYLRLASIYDVIVP</sequence>
<evidence type="ECO:0000313" key="2">
    <source>
        <dbReference type="Proteomes" id="UP000059188"/>
    </source>
</evidence>
<dbReference type="Proteomes" id="UP000059188">
    <property type="component" value="Unassembled WGS sequence"/>
</dbReference>